<evidence type="ECO:0000256" key="11">
    <source>
        <dbReference type="PIRSR" id="PIRSR601382-3"/>
    </source>
</evidence>
<dbReference type="EC" id="3.2.1.-" evidence="12"/>
<evidence type="ECO:0000256" key="8">
    <source>
        <dbReference type="ARBA" id="ARBA00047669"/>
    </source>
</evidence>
<dbReference type="Gene3D" id="1.50.10.10">
    <property type="match status" value="1"/>
</dbReference>
<dbReference type="GO" id="GO:0005975">
    <property type="term" value="P:carbohydrate metabolic process"/>
    <property type="evidence" value="ECO:0007669"/>
    <property type="project" value="InterPro"/>
</dbReference>
<comment type="catalytic activity">
    <reaction evidence="8">
        <text>N(4)-(alpha-D-Man-(1-&gt;2)-alpha-D-Man-(1-&gt;2)-alpha-D-Man-(1-&gt;3)-[alpha-D-Man-(1-&gt;3)-[alpha-D-Man-(1-&gt;2)-alpha-D-Man-(1-&gt;6)]-alpha-D-Man-(1-&gt;6)]-beta-D-Man-(1-&gt;4)-beta-D-GlcNAc-(1-&gt;4)-beta-D-GlcNAc)-L-asparaginyl-[protein] (N-glucan mannose isomer 8A1,2,3B1,3) + 3 H2O = N(4)-(alpha-D-Man-(1-&gt;3)-[alpha-D-Man-(1-&gt;3)-[alpha-D-Man-(1-&gt;6)]-alpha-D-Man-(1-&gt;6)]-beta-D-Man-(1-&gt;4)-beta-D-GlcNAc-(1-&gt;4)-beta-D-GlcNAc)-L-asparaginyl-[protein] (N-glucan mannose isomer 5A1,2) + 3 beta-D-mannose</text>
        <dbReference type="Rhea" id="RHEA:56028"/>
        <dbReference type="Rhea" id="RHEA-COMP:14358"/>
        <dbReference type="Rhea" id="RHEA-COMP:14367"/>
        <dbReference type="ChEBI" id="CHEBI:15377"/>
        <dbReference type="ChEBI" id="CHEBI:28563"/>
        <dbReference type="ChEBI" id="CHEBI:59087"/>
        <dbReference type="ChEBI" id="CHEBI:60628"/>
        <dbReference type="EC" id="3.2.1.113"/>
    </reaction>
</comment>
<evidence type="ECO:0000256" key="13">
    <source>
        <dbReference type="SAM" id="MobiDB-lite"/>
    </source>
</evidence>
<dbReference type="GO" id="GO:0005509">
    <property type="term" value="F:calcium ion binding"/>
    <property type="evidence" value="ECO:0007669"/>
    <property type="project" value="InterPro"/>
</dbReference>
<comment type="catalytic activity">
    <reaction evidence="9">
        <text>N(4)-(alpha-D-Man-(1-&gt;2)-alpha-D-Man-(1-&gt;2)-alpha-D-Man-(1-&gt;3)-[alpha-D-Man-(1-&gt;2)-alpha-D-Man-(1-&gt;3)-[alpha-D-Man-(1-&gt;2)-alpha-D-Man-(1-&gt;6)]-alpha-D-Man-(1-&gt;6)]-beta-D-Man-(1-&gt;4)-beta-D-GlcNAc-(1-&gt;4)-beta-D-GlcNAc)-L-asparaginyl-[protein] (N-glucan mannose isomer 9A1,2,3B1,2,3) + 4 H2O = N(4)-(alpha-D-Man-(1-&gt;3)-[alpha-D-Man-(1-&gt;3)-[alpha-D-Man-(1-&gt;6)]-alpha-D-Man-(1-&gt;6)]-beta-D-Man-(1-&gt;4)-beta-D-GlcNAc-(1-&gt;4)-beta-D-GlcNAc)-L-asparaginyl-[protein] (N-glucan mannose isomer 5A1,2) + 4 beta-D-mannose</text>
        <dbReference type="Rhea" id="RHEA:56008"/>
        <dbReference type="Rhea" id="RHEA-COMP:14356"/>
        <dbReference type="Rhea" id="RHEA-COMP:14367"/>
        <dbReference type="ChEBI" id="CHEBI:15377"/>
        <dbReference type="ChEBI" id="CHEBI:28563"/>
        <dbReference type="ChEBI" id="CHEBI:59087"/>
        <dbReference type="ChEBI" id="CHEBI:139493"/>
        <dbReference type="EC" id="3.2.1.113"/>
    </reaction>
</comment>
<evidence type="ECO:0000313" key="14">
    <source>
        <dbReference type="EMBL" id="CAE6466347.1"/>
    </source>
</evidence>
<name>A0A8H3BTH0_9AGAM</name>
<evidence type="ECO:0000256" key="1">
    <source>
        <dbReference type="ARBA" id="ARBA00001913"/>
    </source>
</evidence>
<evidence type="ECO:0000256" key="10">
    <source>
        <dbReference type="PIRSR" id="PIRSR601382-2"/>
    </source>
</evidence>
<dbReference type="InterPro" id="IPR012341">
    <property type="entry name" value="6hp_glycosidase-like_sf"/>
</dbReference>
<evidence type="ECO:0000256" key="9">
    <source>
        <dbReference type="ARBA" id="ARBA00048605"/>
    </source>
</evidence>
<dbReference type="EMBL" id="CAJMWW010000325">
    <property type="protein sequence ID" value="CAE6466347.1"/>
    <property type="molecule type" value="Genomic_DNA"/>
</dbReference>
<sequence>MSLPLPAQSESSKSGFSLHVLKSRAGARFAILGLTVAGVLYYLAAPDSYRPELAWPREKPFAVPPPPPTWDPDFDPPPSLPPQGGTPAKPPSEPQMAERAEAVRKAFRHAYNGYARAAWTLDELLPNTNGSVNNFNGWGVSVIDSISTMQLMGLKPEYDSALDFVASMDFDIKNDGHAPFFETAIRYLGGLVSAHSLARSTVSGPLSSLESASTNSNYAGREHILLTKAALLADKLLPVFDSPSGLPFFGVRTSGPAPLYPTDDPKSYKYSKASDNAPGARIATGGSAPLAEFASCQMELKYLSWATGQARYFLAAERVMDVMKKAAPHLPLPGLFPVWWERTTGTPVGDHVSLGAMADSGFEYLLKQYLLTGRTETGLRDLWLDASDSIISHMLYISPNRKLLYITDISGSAHSPSGKLEHLSCFLPGLFALGADQLTEKEGMTKQRKERYMWAAIGLTNTCIGVYEDMQTGKSRYLSLLLTIHLPVYTGLGAETVQFQGQNPKWIDELTKWERTRGPGDLPPGVSTKWTRLESDGQRDYYTSDPRWLSRPETLESVFLLWRTTKDPVWRERGWTAFQAIEKYSKTQFGYGSVSHVDNKGAAAATNSQPSYFLAETLKYLFLLFSDDSALPLDQFIFNTEAHPLGVWKWRNWEMEKYKIQ</sequence>
<feature type="compositionally biased region" description="Pro residues" evidence="13">
    <location>
        <begin position="64"/>
        <end position="81"/>
    </location>
</feature>
<dbReference type="PANTHER" id="PTHR11742:SF55">
    <property type="entry name" value="ENDOPLASMIC RETICULUM MANNOSYL-OLIGOSACCHARIDE 1,2-ALPHA-MANNOSIDASE"/>
    <property type="match status" value="1"/>
</dbReference>
<comment type="cofactor">
    <cofactor evidence="1 10">
        <name>Ca(2+)</name>
        <dbReference type="ChEBI" id="CHEBI:29108"/>
    </cofactor>
</comment>
<feature type="region of interest" description="Disordered" evidence="13">
    <location>
        <begin position="64"/>
        <end position="100"/>
    </location>
</feature>
<evidence type="ECO:0000256" key="12">
    <source>
        <dbReference type="RuleBase" id="RU361193"/>
    </source>
</evidence>
<protein>
    <recommendedName>
        <fullName evidence="12">alpha-1,2-Mannosidase</fullName>
        <ecNumber evidence="12">3.2.1.-</ecNumber>
    </recommendedName>
</protein>
<dbReference type="GO" id="GO:0005783">
    <property type="term" value="C:endoplasmic reticulum"/>
    <property type="evidence" value="ECO:0007669"/>
    <property type="project" value="TreeGrafter"/>
</dbReference>
<comment type="pathway">
    <text evidence="2">Protein modification; protein glycosylation.</text>
</comment>
<dbReference type="GO" id="GO:0036503">
    <property type="term" value="P:ERAD pathway"/>
    <property type="evidence" value="ECO:0007669"/>
    <property type="project" value="UniProtKB-ARBA"/>
</dbReference>
<dbReference type="InterPro" id="IPR036026">
    <property type="entry name" value="Seven-hairpin_glycosidases"/>
</dbReference>
<evidence type="ECO:0000256" key="2">
    <source>
        <dbReference type="ARBA" id="ARBA00004922"/>
    </source>
</evidence>
<dbReference type="PANTHER" id="PTHR11742">
    <property type="entry name" value="MANNOSYL-OLIGOSACCHARIDE ALPHA-1,2-MANNOSIDASE-RELATED"/>
    <property type="match status" value="1"/>
</dbReference>
<evidence type="ECO:0000256" key="3">
    <source>
        <dbReference type="ARBA" id="ARBA00007658"/>
    </source>
</evidence>
<keyword evidence="5 12" id="KW-0378">Hydrolase</keyword>
<evidence type="ECO:0000256" key="7">
    <source>
        <dbReference type="ARBA" id="ARBA00023157"/>
    </source>
</evidence>
<keyword evidence="4 10" id="KW-0479">Metal-binding</keyword>
<keyword evidence="7 11" id="KW-1015">Disulfide bond</keyword>
<dbReference type="AlphaFoldDB" id="A0A8H3BTH0"/>
<comment type="caution">
    <text evidence="14">The sequence shown here is derived from an EMBL/GenBank/DDBJ whole genome shotgun (WGS) entry which is preliminary data.</text>
</comment>
<dbReference type="SUPFAM" id="SSF48225">
    <property type="entry name" value="Seven-hairpin glycosidases"/>
    <property type="match status" value="1"/>
</dbReference>
<evidence type="ECO:0000256" key="6">
    <source>
        <dbReference type="ARBA" id="ARBA00022837"/>
    </source>
</evidence>
<dbReference type="GO" id="GO:0004571">
    <property type="term" value="F:mannosyl-oligosaccharide 1,2-alpha-mannosidase activity"/>
    <property type="evidence" value="ECO:0007669"/>
    <property type="project" value="UniProtKB-EC"/>
</dbReference>
<dbReference type="GO" id="GO:0016020">
    <property type="term" value="C:membrane"/>
    <property type="evidence" value="ECO:0007669"/>
    <property type="project" value="InterPro"/>
</dbReference>
<organism evidence="14 15">
    <name type="scientific">Rhizoctonia solani</name>
    <dbReference type="NCBI Taxonomy" id="456999"/>
    <lineage>
        <taxon>Eukaryota</taxon>
        <taxon>Fungi</taxon>
        <taxon>Dikarya</taxon>
        <taxon>Basidiomycota</taxon>
        <taxon>Agaricomycotina</taxon>
        <taxon>Agaricomycetes</taxon>
        <taxon>Cantharellales</taxon>
        <taxon>Ceratobasidiaceae</taxon>
        <taxon>Rhizoctonia</taxon>
    </lineage>
</organism>
<gene>
    <name evidence="14" type="ORF">RDB_LOCUS165238</name>
</gene>
<evidence type="ECO:0000256" key="4">
    <source>
        <dbReference type="ARBA" id="ARBA00022723"/>
    </source>
</evidence>
<comment type="similarity">
    <text evidence="3 12">Belongs to the glycosyl hydrolase 47 family.</text>
</comment>
<evidence type="ECO:0000313" key="15">
    <source>
        <dbReference type="Proteomes" id="UP000663841"/>
    </source>
</evidence>
<dbReference type="Proteomes" id="UP000663841">
    <property type="component" value="Unassembled WGS sequence"/>
</dbReference>
<keyword evidence="6 10" id="KW-0106">Calcium</keyword>
<dbReference type="PRINTS" id="PR00747">
    <property type="entry name" value="GLYHDRLASE47"/>
</dbReference>
<dbReference type="Pfam" id="PF01532">
    <property type="entry name" value="Glyco_hydro_47"/>
    <property type="match status" value="1"/>
</dbReference>
<accession>A0A8H3BTH0</accession>
<feature type="binding site" evidence="10">
    <location>
        <position position="640"/>
    </location>
    <ligand>
        <name>Ca(2+)</name>
        <dbReference type="ChEBI" id="CHEBI:29108"/>
    </ligand>
</feature>
<dbReference type="InterPro" id="IPR001382">
    <property type="entry name" value="Glyco_hydro_47"/>
</dbReference>
<keyword evidence="12" id="KW-0326">Glycosidase</keyword>
<proteinExistence type="inferred from homology"/>
<reference evidence="14" key="1">
    <citation type="submission" date="2021-01" db="EMBL/GenBank/DDBJ databases">
        <authorList>
            <person name="Kaushik A."/>
        </authorList>
    </citation>
    <scope>NUCLEOTIDE SEQUENCE</scope>
    <source>
        <strain evidence="14">AG3-T5</strain>
    </source>
</reference>
<feature type="disulfide bond" evidence="11">
    <location>
        <begin position="425"/>
        <end position="463"/>
    </location>
</feature>
<evidence type="ECO:0000256" key="5">
    <source>
        <dbReference type="ARBA" id="ARBA00022801"/>
    </source>
</evidence>
<dbReference type="InterPro" id="IPR050749">
    <property type="entry name" value="Glycosyl_Hydrolase_47"/>
</dbReference>